<gene>
    <name evidence="2" type="ORF">CGOC_LOCUS7348</name>
</gene>
<proteinExistence type="predicted"/>
<accession>A0A3P6T313</accession>
<name>A0A3P6T313_CYLGO</name>
<dbReference type="OrthoDB" id="7788983at2759"/>
<feature type="compositionally biased region" description="Polar residues" evidence="1">
    <location>
        <begin position="14"/>
        <end position="28"/>
    </location>
</feature>
<reference evidence="2 3" key="1">
    <citation type="submission" date="2018-11" db="EMBL/GenBank/DDBJ databases">
        <authorList>
            <consortium name="Pathogen Informatics"/>
        </authorList>
    </citation>
    <scope>NUCLEOTIDE SEQUENCE [LARGE SCALE GENOMIC DNA]</scope>
</reference>
<feature type="region of interest" description="Disordered" evidence="1">
    <location>
        <begin position="1"/>
        <end position="37"/>
    </location>
</feature>
<protein>
    <submittedName>
        <fullName evidence="2">Uncharacterized protein</fullName>
    </submittedName>
</protein>
<sequence>MRFSFQGRRGSRVEGSSLSPPHTWSDSTAEQDEDSAESRHLFTVVVTLPEGNIVDSRVISDSVSAEVRFMSAELKI</sequence>
<dbReference type="AlphaFoldDB" id="A0A3P6T313"/>
<evidence type="ECO:0000313" key="3">
    <source>
        <dbReference type="Proteomes" id="UP000271889"/>
    </source>
</evidence>
<dbReference type="EMBL" id="UYRV01025423">
    <property type="protein sequence ID" value="VDK77459.1"/>
    <property type="molecule type" value="Genomic_DNA"/>
</dbReference>
<evidence type="ECO:0000256" key="1">
    <source>
        <dbReference type="SAM" id="MobiDB-lite"/>
    </source>
</evidence>
<dbReference type="Proteomes" id="UP000271889">
    <property type="component" value="Unassembled WGS sequence"/>
</dbReference>
<keyword evidence="3" id="KW-1185">Reference proteome</keyword>
<evidence type="ECO:0000313" key="2">
    <source>
        <dbReference type="EMBL" id="VDK77459.1"/>
    </source>
</evidence>
<organism evidence="2 3">
    <name type="scientific">Cylicostephanus goldi</name>
    <name type="common">Nematode worm</name>
    <dbReference type="NCBI Taxonomy" id="71465"/>
    <lineage>
        <taxon>Eukaryota</taxon>
        <taxon>Metazoa</taxon>
        <taxon>Ecdysozoa</taxon>
        <taxon>Nematoda</taxon>
        <taxon>Chromadorea</taxon>
        <taxon>Rhabditida</taxon>
        <taxon>Rhabditina</taxon>
        <taxon>Rhabditomorpha</taxon>
        <taxon>Strongyloidea</taxon>
        <taxon>Strongylidae</taxon>
        <taxon>Cylicostephanus</taxon>
    </lineage>
</organism>